<gene>
    <name evidence="1" type="ORF">L1987_86024</name>
</gene>
<keyword evidence="2" id="KW-1185">Reference proteome</keyword>
<organism evidence="1 2">
    <name type="scientific">Smallanthus sonchifolius</name>
    <dbReference type="NCBI Taxonomy" id="185202"/>
    <lineage>
        <taxon>Eukaryota</taxon>
        <taxon>Viridiplantae</taxon>
        <taxon>Streptophyta</taxon>
        <taxon>Embryophyta</taxon>
        <taxon>Tracheophyta</taxon>
        <taxon>Spermatophyta</taxon>
        <taxon>Magnoliopsida</taxon>
        <taxon>eudicotyledons</taxon>
        <taxon>Gunneridae</taxon>
        <taxon>Pentapetalae</taxon>
        <taxon>asterids</taxon>
        <taxon>campanulids</taxon>
        <taxon>Asterales</taxon>
        <taxon>Asteraceae</taxon>
        <taxon>Asteroideae</taxon>
        <taxon>Heliantheae alliance</taxon>
        <taxon>Millerieae</taxon>
        <taxon>Smallanthus</taxon>
    </lineage>
</organism>
<comment type="caution">
    <text evidence="1">The sequence shown here is derived from an EMBL/GenBank/DDBJ whole genome shotgun (WGS) entry which is preliminary data.</text>
</comment>
<accession>A0ACB8XYY4</accession>
<sequence>MRILTPHSLNKETVIHSPSHVDFSGDEFKVSWPKTLKRWFSVKSKAAHFHTDDFFSRGSDGGEELIKNFNEEEASTIRKNKRTEKSSKKIDLDAAQVTDVNNYRIFVATWNVAGKSPSGGLNLENWLYTWPPANIYVLGFQEIVPLNAGNVLGTEDDGPARKWLALIGKSLNSLSGTTGGFRTPSPVPDPVVELDSDFEGSTPQRSSSLFQRRSFQSLGRSMRMTEGELRP</sequence>
<evidence type="ECO:0000313" key="2">
    <source>
        <dbReference type="Proteomes" id="UP001056120"/>
    </source>
</evidence>
<name>A0ACB8XYY4_9ASTR</name>
<reference evidence="1 2" key="2">
    <citation type="journal article" date="2022" name="Mol. Ecol. Resour.">
        <title>The genomes of chicory, endive, great burdock and yacon provide insights into Asteraceae paleo-polyploidization history and plant inulin production.</title>
        <authorList>
            <person name="Fan W."/>
            <person name="Wang S."/>
            <person name="Wang H."/>
            <person name="Wang A."/>
            <person name="Jiang F."/>
            <person name="Liu H."/>
            <person name="Zhao H."/>
            <person name="Xu D."/>
            <person name="Zhang Y."/>
        </authorList>
    </citation>
    <scope>NUCLEOTIDE SEQUENCE [LARGE SCALE GENOMIC DNA]</scope>
    <source>
        <strain evidence="2">cv. Yunnan</strain>
        <tissue evidence="1">Leaves</tissue>
    </source>
</reference>
<evidence type="ECO:0000313" key="1">
    <source>
        <dbReference type="EMBL" id="KAI3676417.1"/>
    </source>
</evidence>
<protein>
    <submittedName>
        <fullName evidence="1">Uncharacterized protein</fullName>
    </submittedName>
</protein>
<dbReference type="Proteomes" id="UP001056120">
    <property type="component" value="Linkage Group LG29"/>
</dbReference>
<dbReference type="EMBL" id="CM042046">
    <property type="protein sequence ID" value="KAI3676417.1"/>
    <property type="molecule type" value="Genomic_DNA"/>
</dbReference>
<reference evidence="2" key="1">
    <citation type="journal article" date="2022" name="Mol. Ecol. Resour.">
        <title>The genomes of chicory, endive, great burdock and yacon provide insights into Asteraceae palaeo-polyploidization history and plant inulin production.</title>
        <authorList>
            <person name="Fan W."/>
            <person name="Wang S."/>
            <person name="Wang H."/>
            <person name="Wang A."/>
            <person name="Jiang F."/>
            <person name="Liu H."/>
            <person name="Zhao H."/>
            <person name="Xu D."/>
            <person name="Zhang Y."/>
        </authorList>
    </citation>
    <scope>NUCLEOTIDE SEQUENCE [LARGE SCALE GENOMIC DNA]</scope>
    <source>
        <strain evidence="2">cv. Yunnan</strain>
    </source>
</reference>
<proteinExistence type="predicted"/>